<gene>
    <name evidence="1" type="ORF">B0O44_111141</name>
</gene>
<dbReference type="SUPFAM" id="SSF48371">
    <property type="entry name" value="ARM repeat"/>
    <property type="match status" value="1"/>
</dbReference>
<dbReference type="Proteomes" id="UP000248198">
    <property type="component" value="Unassembled WGS sequence"/>
</dbReference>
<dbReference type="InterPro" id="IPR016024">
    <property type="entry name" value="ARM-type_fold"/>
</dbReference>
<keyword evidence="2" id="KW-1185">Reference proteome</keyword>
<organism evidence="1 2">
    <name type="scientific">Pedobacter nutrimenti</name>
    <dbReference type="NCBI Taxonomy" id="1241337"/>
    <lineage>
        <taxon>Bacteria</taxon>
        <taxon>Pseudomonadati</taxon>
        <taxon>Bacteroidota</taxon>
        <taxon>Sphingobacteriia</taxon>
        <taxon>Sphingobacteriales</taxon>
        <taxon>Sphingobacteriaceae</taxon>
        <taxon>Pedobacter</taxon>
    </lineage>
</organism>
<dbReference type="OrthoDB" id="979487at2"/>
<reference evidence="1 2" key="1">
    <citation type="submission" date="2018-06" db="EMBL/GenBank/DDBJ databases">
        <title>Genomic Encyclopedia of Archaeal and Bacterial Type Strains, Phase II (KMG-II): from individual species to whole genera.</title>
        <authorList>
            <person name="Goeker M."/>
        </authorList>
    </citation>
    <scope>NUCLEOTIDE SEQUENCE [LARGE SCALE GENOMIC DNA]</scope>
    <source>
        <strain evidence="1 2">DSM 27372</strain>
    </source>
</reference>
<evidence type="ECO:0008006" key="3">
    <source>
        <dbReference type="Google" id="ProtNLM"/>
    </source>
</evidence>
<evidence type="ECO:0000313" key="2">
    <source>
        <dbReference type="Proteomes" id="UP000248198"/>
    </source>
</evidence>
<evidence type="ECO:0000313" key="1">
    <source>
        <dbReference type="EMBL" id="PYF68963.1"/>
    </source>
</evidence>
<comment type="caution">
    <text evidence="1">The sequence shown here is derived from an EMBL/GenBank/DDBJ whole genome shotgun (WGS) entry which is preliminary data.</text>
</comment>
<sequence>MTKEELLYTIKSGMTKEKVVVLSALANRVNFPLNELINLAFEEKKEVAFRLAWILEHIFVEEPEKLNPHFAYFIERFPGQKNPSVMRHFAKIIALATSPKAKMKTKESLAAIDLEPLVETLFSWLIDERVPVAVKVHCMQALANLTVRYDWIKEELLETVKHLKETESYAFFARTKQIEKDLNKTRHAK</sequence>
<protein>
    <recommendedName>
        <fullName evidence="3">HEAT repeat protein</fullName>
    </recommendedName>
</protein>
<dbReference type="EMBL" id="QKLU01000011">
    <property type="protein sequence ID" value="PYF68963.1"/>
    <property type="molecule type" value="Genomic_DNA"/>
</dbReference>
<name>A0A318U6N0_9SPHI</name>
<accession>A0A318U6N0</accession>
<dbReference type="AlphaFoldDB" id="A0A318U6N0"/>
<dbReference type="RefSeq" id="WP_110834625.1">
    <property type="nucleotide sequence ID" value="NZ_QKLU01000011.1"/>
</dbReference>
<proteinExistence type="predicted"/>